<reference evidence="2" key="1">
    <citation type="submission" date="2024-05" db="EMBL/GenBank/DDBJ databases">
        <title>Isolation and characterization of Sporomusa carbonis sp. nov., a carboxydotrophic hydrogenogen in the genus of Sporomusa isolated from a charcoal burning pile.</title>
        <authorList>
            <person name="Boeer T."/>
            <person name="Rosenbaum F."/>
            <person name="Eysell L."/>
            <person name="Mueller V."/>
            <person name="Daniel R."/>
            <person name="Poehlein A."/>
        </authorList>
    </citation>
    <scope>NUCLEOTIDE SEQUENCE [LARGE SCALE GENOMIC DNA]</scope>
    <source>
        <strain evidence="2">DSM 10669</strain>
    </source>
</reference>
<dbReference type="RefSeq" id="WP_373665477.1">
    <property type="nucleotide sequence ID" value="NZ_CP155573.1"/>
</dbReference>
<evidence type="ECO:0008006" key="4">
    <source>
        <dbReference type="Google" id="ProtNLM"/>
    </source>
</evidence>
<feature type="region of interest" description="Disordered" evidence="1">
    <location>
        <begin position="334"/>
        <end position="364"/>
    </location>
</feature>
<dbReference type="EMBL" id="CP155573">
    <property type="protein sequence ID" value="XFO65991.1"/>
    <property type="molecule type" value="Genomic_DNA"/>
</dbReference>
<evidence type="ECO:0000313" key="3">
    <source>
        <dbReference type="Proteomes" id="UP000216752"/>
    </source>
</evidence>
<feature type="compositionally biased region" description="Basic and acidic residues" evidence="1">
    <location>
        <begin position="355"/>
        <end position="364"/>
    </location>
</feature>
<name>A0ABZ3IJZ8_9FIRM</name>
<dbReference type="InterPro" id="IPR025157">
    <property type="entry name" value="Hemagglutinin_rpt"/>
</dbReference>
<evidence type="ECO:0000256" key="1">
    <source>
        <dbReference type="SAM" id="MobiDB-lite"/>
    </source>
</evidence>
<proteinExistence type="predicted"/>
<gene>
    <name evidence="2" type="ORF">SPSIL_021390</name>
</gene>
<feature type="compositionally biased region" description="Polar residues" evidence="1">
    <location>
        <begin position="338"/>
        <end position="347"/>
    </location>
</feature>
<dbReference type="Proteomes" id="UP000216752">
    <property type="component" value="Chromosome"/>
</dbReference>
<keyword evidence="3" id="KW-1185">Reference proteome</keyword>
<sequence length="712" mass="74826">MNTVSDLAGNLEQAGEVKDERLKVLYETKALKDLKTLGNKLKGNPADGFSINVSIGSTKITSEQNTHVETVNMSNITAGGNVTIKATAGNVNLKAVNINATDVTLDAKKDLNIESAQNKEQTTIKTNSSSAAIGASFGLSGSFGGFTGSASSSKGKENETIGTYAESVINASGIATLKSGNDTNIIGSQVKGEKVVIDVSGNLNIASQQDTNDYTAKNQSSGFGFSTGLIGGVTGSISKGKTDSTYASVNDQAGIFAGKGGFDITVGKNTDLKGAVISSEATPDKNILSTDTLTYSDIQNKADYSASSVGVNLDTRKDAKLNEKGLTPNIGVKASGDADSTTKSAISPGTIEVRSNPDQDLSKLSRDPEGALNALGKIFDKKTVQEQQELAKVFGEVTFDVIGNLGLKEGSPEKVALDAFAGGLMAKLGGGNFASGAAGAGFNQLLMNELKNIKDPAAMQWASAIVGAIAAKIIGGNTMTGASVAASETKNNWLNHNEQYAFELKLAQALDSKDVSLIHDVLAEYYALSNYKSQNGLSGEGDDERIEKELYPLLDCLISDDNKEWLNHGLNYTLDKIINTNPEMYALANSYRLRLDLGQESRMLLAEQDLSIAVAAGIGRVKLGIGKGIGGKGWRGDQTWRSNVQTVGSGGTIRDLKGQIPTKQEAMDLIIESGGKVNRIEGPHESPNPHNFNHINYTTASGKKGTIEIQAD</sequence>
<dbReference type="Pfam" id="PF13332">
    <property type="entry name" value="Fil_haemagg_2"/>
    <property type="match status" value="1"/>
</dbReference>
<protein>
    <recommendedName>
        <fullName evidence="4">Filamentous hemagglutinin</fullName>
    </recommendedName>
</protein>
<accession>A0ABZ3IJZ8</accession>
<organism evidence="2 3">
    <name type="scientific">Sporomusa silvacetica DSM 10669</name>
    <dbReference type="NCBI Taxonomy" id="1123289"/>
    <lineage>
        <taxon>Bacteria</taxon>
        <taxon>Bacillati</taxon>
        <taxon>Bacillota</taxon>
        <taxon>Negativicutes</taxon>
        <taxon>Selenomonadales</taxon>
        <taxon>Sporomusaceae</taxon>
        <taxon>Sporomusa</taxon>
    </lineage>
</organism>
<evidence type="ECO:0000313" key="2">
    <source>
        <dbReference type="EMBL" id="XFO65991.1"/>
    </source>
</evidence>